<evidence type="ECO:0000313" key="11">
    <source>
        <dbReference type="Proteomes" id="UP000094936"/>
    </source>
</evidence>
<dbReference type="GO" id="GO:0000160">
    <property type="term" value="P:phosphorelay signal transduction system"/>
    <property type="evidence" value="ECO:0007669"/>
    <property type="project" value="InterPro"/>
</dbReference>
<dbReference type="FunFam" id="3.40.50.300:FF:000006">
    <property type="entry name" value="DNA-binding transcriptional regulator NtrC"/>
    <property type="match status" value="1"/>
</dbReference>
<keyword evidence="6" id="KW-0597">Phosphoprotein</keyword>
<dbReference type="PROSITE" id="PS50110">
    <property type="entry name" value="RESPONSE_REGULATORY"/>
    <property type="match status" value="1"/>
</dbReference>
<evidence type="ECO:0000313" key="10">
    <source>
        <dbReference type="EMBL" id="ODA35061.1"/>
    </source>
</evidence>
<reference evidence="10 11" key="1">
    <citation type="submission" date="2016-05" db="EMBL/GenBank/DDBJ databases">
        <title>Genomic Taxonomy of the Vibrionaceae.</title>
        <authorList>
            <person name="Gomez-Gil B."/>
            <person name="Enciso-Ibarra J."/>
        </authorList>
    </citation>
    <scope>NUCLEOTIDE SEQUENCE [LARGE SCALE GENOMIC DNA]</scope>
    <source>
        <strain evidence="10 11">CAIM 1920</strain>
    </source>
</reference>
<dbReference type="Pfam" id="PF00072">
    <property type="entry name" value="Response_reg"/>
    <property type="match status" value="1"/>
</dbReference>
<evidence type="ECO:0000256" key="1">
    <source>
        <dbReference type="ARBA" id="ARBA00022741"/>
    </source>
</evidence>
<sequence length="468" mass="52052">MKKILIVDDSLDIQASLKFLLEDEGFESRGFTQIPAVCEFLKSNSADLILLDMNFNSDTTSGKEGLDAIPAIRAICPDLPIIMMTGWGTIDIAVESLKRGASDFIEKPWNDDRLIHAIKQQVSQSQTLKKLQRISEEHARHQQQEAQPHIDSLSPKKQRVLQQLAALAKSDMNILLRGENGTGKSFYAKYVHQHSQRANESFIAVNLGAISDTLFESEMFGHVKGAFTDAKANRIGNIALADGGTLFLDEIANLSKGGQAKLLHVLEEKRYQSVGSSRTLEVSARIISATNGDLPALMESGEFRQDLYFRLNTVEIEIPPLRACQEDILPLAEKFIGEFSQQYSLPAAALTTSAKQALCQYHWPGNIRELRHVMERMVFVCQQGQITADDLGLTLSSGSEDESSQSLHRSTVSDSSMLPENEAMPTLDNIEEQALFHRLAFFEGNVSKTAKSLGLSRSGWYRRMAKYE</sequence>
<dbReference type="CDD" id="cd00009">
    <property type="entry name" value="AAA"/>
    <property type="match status" value="1"/>
</dbReference>
<keyword evidence="11" id="KW-1185">Reference proteome</keyword>
<protein>
    <submittedName>
        <fullName evidence="10">Sigma-54-dependent Fis family transcriptional regulator</fullName>
    </submittedName>
</protein>
<dbReference type="SMART" id="SM00382">
    <property type="entry name" value="AAA"/>
    <property type="match status" value="1"/>
</dbReference>
<dbReference type="SUPFAM" id="SSF52540">
    <property type="entry name" value="P-loop containing nucleoside triphosphate hydrolases"/>
    <property type="match status" value="1"/>
</dbReference>
<dbReference type="InterPro" id="IPR003593">
    <property type="entry name" value="AAA+_ATPase"/>
</dbReference>
<dbReference type="InterPro" id="IPR001789">
    <property type="entry name" value="Sig_transdc_resp-reg_receiver"/>
</dbReference>
<dbReference type="RefSeq" id="WP_068899918.1">
    <property type="nucleotide sequence ID" value="NZ_JBHUIF010000013.1"/>
</dbReference>
<evidence type="ECO:0000259" key="8">
    <source>
        <dbReference type="PROSITE" id="PS50045"/>
    </source>
</evidence>
<evidence type="ECO:0000256" key="4">
    <source>
        <dbReference type="ARBA" id="ARBA00023125"/>
    </source>
</evidence>
<dbReference type="InterPro" id="IPR011006">
    <property type="entry name" value="CheY-like_superfamily"/>
</dbReference>
<evidence type="ECO:0000256" key="2">
    <source>
        <dbReference type="ARBA" id="ARBA00022840"/>
    </source>
</evidence>
<proteinExistence type="predicted"/>
<dbReference type="PANTHER" id="PTHR32071">
    <property type="entry name" value="TRANSCRIPTIONAL REGULATORY PROTEIN"/>
    <property type="match status" value="1"/>
</dbReference>
<dbReference type="GO" id="GO:0006355">
    <property type="term" value="P:regulation of DNA-templated transcription"/>
    <property type="evidence" value="ECO:0007669"/>
    <property type="project" value="InterPro"/>
</dbReference>
<evidence type="ECO:0000256" key="3">
    <source>
        <dbReference type="ARBA" id="ARBA00023015"/>
    </source>
</evidence>
<evidence type="ECO:0000259" key="9">
    <source>
        <dbReference type="PROSITE" id="PS50110"/>
    </source>
</evidence>
<dbReference type="Gene3D" id="1.10.8.60">
    <property type="match status" value="1"/>
</dbReference>
<dbReference type="PROSITE" id="PS00676">
    <property type="entry name" value="SIGMA54_INTERACT_2"/>
    <property type="match status" value="1"/>
</dbReference>
<feature type="domain" description="Response regulatory" evidence="9">
    <location>
        <begin position="3"/>
        <end position="122"/>
    </location>
</feature>
<dbReference type="PANTHER" id="PTHR32071:SF113">
    <property type="entry name" value="ALGINATE BIOSYNTHESIS TRANSCRIPTIONAL REGULATORY PROTEIN ALGB"/>
    <property type="match status" value="1"/>
</dbReference>
<evidence type="ECO:0000256" key="7">
    <source>
        <dbReference type="SAM" id="MobiDB-lite"/>
    </source>
</evidence>
<evidence type="ECO:0000256" key="6">
    <source>
        <dbReference type="PROSITE-ProRule" id="PRU00169"/>
    </source>
</evidence>
<dbReference type="AlphaFoldDB" id="A0A1C3EPA2"/>
<keyword evidence="4" id="KW-0238">DNA-binding</keyword>
<evidence type="ECO:0000256" key="5">
    <source>
        <dbReference type="ARBA" id="ARBA00023163"/>
    </source>
</evidence>
<keyword evidence="2" id="KW-0067">ATP-binding</keyword>
<dbReference type="PROSITE" id="PS00688">
    <property type="entry name" value="SIGMA54_INTERACT_3"/>
    <property type="match status" value="1"/>
</dbReference>
<dbReference type="SUPFAM" id="SSF46689">
    <property type="entry name" value="Homeodomain-like"/>
    <property type="match status" value="1"/>
</dbReference>
<organism evidence="10 11">
    <name type="scientific">Veronia pacifica</name>
    <dbReference type="NCBI Taxonomy" id="1080227"/>
    <lineage>
        <taxon>Bacteria</taxon>
        <taxon>Pseudomonadati</taxon>
        <taxon>Pseudomonadota</taxon>
        <taxon>Gammaproteobacteria</taxon>
        <taxon>Vibrionales</taxon>
        <taxon>Vibrionaceae</taxon>
        <taxon>Veronia</taxon>
    </lineage>
</organism>
<dbReference type="Gene3D" id="3.40.50.2300">
    <property type="match status" value="1"/>
</dbReference>
<feature type="region of interest" description="Disordered" evidence="7">
    <location>
        <begin position="136"/>
        <end position="155"/>
    </location>
</feature>
<dbReference type="InterPro" id="IPR002078">
    <property type="entry name" value="Sigma_54_int"/>
</dbReference>
<dbReference type="Pfam" id="PF02954">
    <property type="entry name" value="HTH_8"/>
    <property type="match status" value="1"/>
</dbReference>
<dbReference type="InterPro" id="IPR025943">
    <property type="entry name" value="Sigma_54_int_dom_ATP-bd_2"/>
</dbReference>
<dbReference type="SMART" id="SM00448">
    <property type="entry name" value="REC"/>
    <property type="match status" value="1"/>
</dbReference>
<dbReference type="InterPro" id="IPR027417">
    <property type="entry name" value="P-loop_NTPase"/>
</dbReference>
<name>A0A1C3EPA2_9GAMM</name>
<keyword evidence="1" id="KW-0547">Nucleotide-binding</keyword>
<keyword evidence="5" id="KW-0804">Transcription</keyword>
<dbReference type="GO" id="GO:0043565">
    <property type="term" value="F:sequence-specific DNA binding"/>
    <property type="evidence" value="ECO:0007669"/>
    <property type="project" value="InterPro"/>
</dbReference>
<accession>A0A1C3EPA2</accession>
<comment type="caution">
    <text evidence="10">The sequence shown here is derived from an EMBL/GenBank/DDBJ whole genome shotgun (WGS) entry which is preliminary data.</text>
</comment>
<dbReference type="InterPro" id="IPR002197">
    <property type="entry name" value="HTH_Fis"/>
</dbReference>
<dbReference type="Gene3D" id="1.10.10.60">
    <property type="entry name" value="Homeodomain-like"/>
    <property type="match status" value="1"/>
</dbReference>
<dbReference type="OrthoDB" id="9804019at2"/>
<gene>
    <name evidence="10" type="ORF">A8L45_05120</name>
</gene>
<dbReference type="EMBL" id="LYBM01000006">
    <property type="protein sequence ID" value="ODA35061.1"/>
    <property type="molecule type" value="Genomic_DNA"/>
</dbReference>
<feature type="modified residue" description="4-aspartylphosphate" evidence="6">
    <location>
        <position position="52"/>
    </location>
</feature>
<dbReference type="InterPro" id="IPR025944">
    <property type="entry name" value="Sigma_54_int_dom_CS"/>
</dbReference>
<dbReference type="STRING" id="1080227.A8L45_05120"/>
<dbReference type="InterPro" id="IPR058031">
    <property type="entry name" value="AAA_lid_NorR"/>
</dbReference>
<dbReference type="SUPFAM" id="SSF52172">
    <property type="entry name" value="CheY-like"/>
    <property type="match status" value="1"/>
</dbReference>
<dbReference type="GO" id="GO:0005524">
    <property type="term" value="F:ATP binding"/>
    <property type="evidence" value="ECO:0007669"/>
    <property type="project" value="UniProtKB-KW"/>
</dbReference>
<feature type="compositionally biased region" description="Polar residues" evidence="7">
    <location>
        <begin position="408"/>
        <end position="418"/>
    </location>
</feature>
<dbReference type="Gene3D" id="3.40.50.300">
    <property type="entry name" value="P-loop containing nucleotide triphosphate hydrolases"/>
    <property type="match status" value="1"/>
</dbReference>
<feature type="domain" description="Sigma-54 factor interaction" evidence="8">
    <location>
        <begin position="150"/>
        <end position="379"/>
    </location>
</feature>
<dbReference type="InterPro" id="IPR009057">
    <property type="entry name" value="Homeodomain-like_sf"/>
</dbReference>
<dbReference type="Pfam" id="PF25601">
    <property type="entry name" value="AAA_lid_14"/>
    <property type="match status" value="1"/>
</dbReference>
<keyword evidence="3" id="KW-0805">Transcription regulation</keyword>
<dbReference type="PROSITE" id="PS50045">
    <property type="entry name" value="SIGMA54_INTERACT_4"/>
    <property type="match status" value="1"/>
</dbReference>
<dbReference type="Proteomes" id="UP000094936">
    <property type="component" value="Unassembled WGS sequence"/>
</dbReference>
<dbReference type="Pfam" id="PF00158">
    <property type="entry name" value="Sigma54_activat"/>
    <property type="match status" value="1"/>
</dbReference>
<feature type="region of interest" description="Disordered" evidence="7">
    <location>
        <begin position="392"/>
        <end position="420"/>
    </location>
</feature>